<dbReference type="RefSeq" id="WP_100922301.1">
    <property type="nucleotide sequence ID" value="NZ_CP020370.1"/>
</dbReference>
<dbReference type="Gene3D" id="3.40.1620.10">
    <property type="entry name" value="YefM-like domain"/>
    <property type="match status" value="1"/>
</dbReference>
<proteinExistence type="inferred from homology"/>
<dbReference type="EMBL" id="CP020370">
    <property type="protein sequence ID" value="AUB84649.1"/>
    <property type="molecule type" value="Genomic_DNA"/>
</dbReference>
<protein>
    <recommendedName>
        <fullName evidence="2">Antitoxin</fullName>
    </recommendedName>
</protein>
<gene>
    <name evidence="3" type="ORF">THSYN_04850</name>
</gene>
<evidence type="ECO:0000313" key="4">
    <source>
        <dbReference type="Proteomes" id="UP000232638"/>
    </source>
</evidence>
<evidence type="ECO:0000256" key="1">
    <source>
        <dbReference type="ARBA" id="ARBA00009981"/>
    </source>
</evidence>
<dbReference type="InterPro" id="IPR006442">
    <property type="entry name" value="Antitoxin_Phd/YefM"/>
</dbReference>
<comment type="similarity">
    <text evidence="1 2">Belongs to the phD/YefM antitoxin family.</text>
</comment>
<evidence type="ECO:0000313" key="3">
    <source>
        <dbReference type="EMBL" id="AUB84649.1"/>
    </source>
</evidence>
<dbReference type="Pfam" id="PF02604">
    <property type="entry name" value="PhdYeFM_antitox"/>
    <property type="match status" value="1"/>
</dbReference>
<comment type="function">
    <text evidence="2">Antitoxin component of a type II toxin-antitoxin (TA) system.</text>
</comment>
<organism evidence="3 4">
    <name type="scientific">Candidatus Thiodictyon syntrophicum</name>
    <dbReference type="NCBI Taxonomy" id="1166950"/>
    <lineage>
        <taxon>Bacteria</taxon>
        <taxon>Pseudomonadati</taxon>
        <taxon>Pseudomonadota</taxon>
        <taxon>Gammaproteobacteria</taxon>
        <taxon>Chromatiales</taxon>
        <taxon>Chromatiaceae</taxon>
        <taxon>Thiodictyon</taxon>
    </lineage>
</organism>
<dbReference type="OrthoDB" id="9810334at2"/>
<name>A0A2K8UGQ4_9GAMM</name>
<accession>A0A2K8UGQ4</accession>
<evidence type="ECO:0000256" key="2">
    <source>
        <dbReference type="RuleBase" id="RU362080"/>
    </source>
</evidence>
<dbReference type="AlphaFoldDB" id="A0A2K8UGQ4"/>
<dbReference type="KEGG" id="tsy:THSYN_04850"/>
<dbReference type="Proteomes" id="UP000232638">
    <property type="component" value="Chromosome"/>
</dbReference>
<dbReference type="SUPFAM" id="SSF143120">
    <property type="entry name" value="YefM-like"/>
    <property type="match status" value="1"/>
</dbReference>
<keyword evidence="4" id="KW-1185">Reference proteome</keyword>
<dbReference type="InterPro" id="IPR036165">
    <property type="entry name" value="YefM-like_sf"/>
</dbReference>
<sequence length="121" mass="13414">MVREAPAMMVRQNLGELLDQIQYRGDSVVITKSGKRVAALIDIALFERLRALDEDHTRLRAELAQALSGAPLKEGNALISQAQGDIEAFGRMAALLTQIDRIPDRVDAWDPLAWDEHGLPQ</sequence>
<dbReference type="NCBIfam" id="TIGR01552">
    <property type="entry name" value="phd_fam"/>
    <property type="match status" value="1"/>
</dbReference>
<reference evidence="3 4" key="1">
    <citation type="submission" date="2017-03" db="EMBL/GenBank/DDBJ databases">
        <title>Complete genome sequence of Candidatus 'Thiodictyon syntrophicum' sp. nov. strain Cad16T, a photolithoautotroph purple sulfur bacterium isolated from an alpine meromictic lake.</title>
        <authorList>
            <person name="Luedin S.M."/>
            <person name="Pothier J.F."/>
            <person name="Danza F."/>
            <person name="Storelli N."/>
            <person name="Wittwer M."/>
            <person name="Tonolla M."/>
        </authorList>
    </citation>
    <scope>NUCLEOTIDE SEQUENCE [LARGE SCALE GENOMIC DNA]</scope>
    <source>
        <strain evidence="3 4">Cad16T</strain>
    </source>
</reference>